<sequence>MKQEQIRLQKYLADRGVASRRKAEELIQQGMVKVNGRPVKLGDKVNPARDLVTVGGKRVTAVKEKPCYIMLYKPRGYVTTLSDEMDRRCVADLVKDVGKRVYPVGRLDRESEGMLLLTNDGAFAQSITHPSNHVPKTYRVTVRPGITEEQIDRLTTGVEIDGRKTMPAQVTLLTEEEGRAVLSIVIQEGRNRQIRKMCEAVGLEVARLKRTAIGQLRLGMLKPGKWRYLRPEDLQRLMPGMQTASGGRPQRRRR</sequence>
<dbReference type="Pfam" id="PF00849">
    <property type="entry name" value="PseudoU_synth_2"/>
    <property type="match status" value="1"/>
</dbReference>
<dbReference type="InterPro" id="IPR006145">
    <property type="entry name" value="PsdUridine_synth_RsuA/RluA"/>
</dbReference>
<evidence type="ECO:0000256" key="3">
    <source>
        <dbReference type="ARBA" id="ARBA00023235"/>
    </source>
</evidence>
<dbReference type="CDD" id="cd00165">
    <property type="entry name" value="S4"/>
    <property type="match status" value="1"/>
</dbReference>
<dbReference type="SUPFAM" id="SSF55174">
    <property type="entry name" value="Alpha-L RNA-binding motif"/>
    <property type="match status" value="1"/>
</dbReference>
<dbReference type="FunFam" id="3.30.70.1560:FF:000001">
    <property type="entry name" value="Pseudouridine synthase"/>
    <property type="match status" value="1"/>
</dbReference>
<dbReference type="InterPro" id="IPR042092">
    <property type="entry name" value="PsdUridine_s_RsuA/RluB/E/F_cat"/>
</dbReference>
<dbReference type="PANTHER" id="PTHR47683">
    <property type="entry name" value="PSEUDOURIDINE SYNTHASE FAMILY PROTEIN-RELATED"/>
    <property type="match status" value="1"/>
</dbReference>
<dbReference type="KEGG" id="sman:C12CBH8_07170"/>
<keyword evidence="3" id="KW-0413">Isomerase</keyword>
<evidence type="ECO:0000313" key="6">
    <source>
        <dbReference type="EMBL" id="BCI60078.1"/>
    </source>
</evidence>
<evidence type="ECO:0000256" key="2">
    <source>
        <dbReference type="ARBA" id="ARBA00022884"/>
    </source>
</evidence>
<dbReference type="GO" id="GO:0005829">
    <property type="term" value="C:cytosol"/>
    <property type="evidence" value="ECO:0007669"/>
    <property type="project" value="UniProtKB-ARBA"/>
</dbReference>
<dbReference type="InterPro" id="IPR020103">
    <property type="entry name" value="PsdUridine_synth_cat_dom_sf"/>
</dbReference>
<dbReference type="RefSeq" id="WP_215533571.1">
    <property type="nucleotide sequence ID" value="NZ_AP023321.1"/>
</dbReference>
<dbReference type="Pfam" id="PF01479">
    <property type="entry name" value="S4"/>
    <property type="match status" value="1"/>
</dbReference>
<dbReference type="SMART" id="SM00363">
    <property type="entry name" value="S4"/>
    <property type="match status" value="1"/>
</dbReference>
<proteinExistence type="inferred from homology"/>
<comment type="similarity">
    <text evidence="1">Belongs to the pseudouridine synthase RsuA family.</text>
</comment>
<evidence type="ECO:0000256" key="4">
    <source>
        <dbReference type="PROSITE-ProRule" id="PRU00182"/>
    </source>
</evidence>
<evidence type="ECO:0000313" key="7">
    <source>
        <dbReference type="Proteomes" id="UP000593890"/>
    </source>
</evidence>
<dbReference type="InterPro" id="IPR050343">
    <property type="entry name" value="RsuA_PseudoU_synthase"/>
</dbReference>
<name>A0A7I8CZZ7_9FIRM</name>
<dbReference type="CDD" id="cd02870">
    <property type="entry name" value="PseudoU_synth_RsuA_like"/>
    <property type="match status" value="1"/>
</dbReference>
<dbReference type="SUPFAM" id="SSF55120">
    <property type="entry name" value="Pseudouridine synthase"/>
    <property type="match status" value="1"/>
</dbReference>
<feature type="domain" description="RNA-binding S4" evidence="5">
    <location>
        <begin position="6"/>
        <end position="65"/>
    </location>
</feature>
<dbReference type="AlphaFoldDB" id="A0A7I8CZZ7"/>
<dbReference type="NCBIfam" id="TIGR00093">
    <property type="entry name" value="pseudouridine synthase"/>
    <property type="match status" value="1"/>
</dbReference>
<evidence type="ECO:0000256" key="1">
    <source>
        <dbReference type="ARBA" id="ARBA00008348"/>
    </source>
</evidence>
<dbReference type="FunFam" id="3.10.290.10:FF:000003">
    <property type="entry name" value="Pseudouridine synthase"/>
    <property type="match status" value="1"/>
</dbReference>
<dbReference type="PANTHER" id="PTHR47683:SF2">
    <property type="entry name" value="RNA-BINDING S4 DOMAIN-CONTAINING PROTEIN"/>
    <property type="match status" value="1"/>
</dbReference>
<dbReference type="GO" id="GO:0000455">
    <property type="term" value="P:enzyme-directed rRNA pseudouridine synthesis"/>
    <property type="evidence" value="ECO:0007669"/>
    <property type="project" value="UniProtKB-ARBA"/>
</dbReference>
<dbReference type="Gene3D" id="3.30.70.1560">
    <property type="entry name" value="Alpha-L RNA-binding motif"/>
    <property type="match status" value="1"/>
</dbReference>
<dbReference type="InterPro" id="IPR002942">
    <property type="entry name" value="S4_RNA-bd"/>
</dbReference>
<dbReference type="EMBL" id="AP023321">
    <property type="protein sequence ID" value="BCI60078.1"/>
    <property type="molecule type" value="Genomic_DNA"/>
</dbReference>
<dbReference type="Gene3D" id="3.10.290.10">
    <property type="entry name" value="RNA-binding S4 domain"/>
    <property type="match status" value="1"/>
</dbReference>
<gene>
    <name evidence="6" type="primary">rluB_1</name>
    <name evidence="6" type="ORF">C12CBH8_07170</name>
</gene>
<dbReference type="InterPro" id="IPR036986">
    <property type="entry name" value="S4_RNA-bd_sf"/>
</dbReference>
<dbReference type="GO" id="GO:0120159">
    <property type="term" value="F:rRNA pseudouridine synthase activity"/>
    <property type="evidence" value="ECO:0007669"/>
    <property type="project" value="UniProtKB-ARBA"/>
</dbReference>
<dbReference type="InterPro" id="IPR020094">
    <property type="entry name" value="TruA/RsuA/RluB/E/F_N"/>
</dbReference>
<keyword evidence="7" id="KW-1185">Reference proteome</keyword>
<evidence type="ECO:0000259" key="5">
    <source>
        <dbReference type="SMART" id="SM00363"/>
    </source>
</evidence>
<organism evidence="6 7">
    <name type="scientific">Solibaculum mannosilyticum</name>
    <dbReference type="NCBI Taxonomy" id="2780922"/>
    <lineage>
        <taxon>Bacteria</taxon>
        <taxon>Bacillati</taxon>
        <taxon>Bacillota</taxon>
        <taxon>Clostridia</taxon>
        <taxon>Eubacteriales</taxon>
        <taxon>Oscillospiraceae</taxon>
        <taxon>Solibaculum</taxon>
    </lineage>
</organism>
<dbReference type="Proteomes" id="UP000593890">
    <property type="component" value="Chromosome"/>
</dbReference>
<accession>A0A7I8CZZ7</accession>
<dbReference type="GO" id="GO:0003723">
    <property type="term" value="F:RNA binding"/>
    <property type="evidence" value="ECO:0007669"/>
    <property type="project" value="UniProtKB-KW"/>
</dbReference>
<dbReference type="Gene3D" id="3.30.70.580">
    <property type="entry name" value="Pseudouridine synthase I, catalytic domain, N-terminal subdomain"/>
    <property type="match status" value="1"/>
</dbReference>
<dbReference type="InterPro" id="IPR000748">
    <property type="entry name" value="PsdUridine_synth_RsuA/RluB/E/F"/>
</dbReference>
<protein>
    <submittedName>
        <fullName evidence="6">Pseudouridine synthase</fullName>
    </submittedName>
</protein>
<keyword evidence="2 4" id="KW-0694">RNA-binding</keyword>
<dbReference type="PROSITE" id="PS50889">
    <property type="entry name" value="S4"/>
    <property type="match status" value="1"/>
</dbReference>
<reference evidence="7" key="1">
    <citation type="submission" date="2020-07" db="EMBL/GenBank/DDBJ databases">
        <title>Complete genome sequencing of Clostridia bacterium strain 12CBH8.</title>
        <authorList>
            <person name="Sakamoto M."/>
            <person name="Murakami T."/>
            <person name="Mori H."/>
        </authorList>
    </citation>
    <scope>NUCLEOTIDE SEQUENCE [LARGE SCALE GENOMIC DNA]</scope>
    <source>
        <strain evidence="7">12CBH8</strain>
    </source>
</reference>